<dbReference type="Proteomes" id="UP001301350">
    <property type="component" value="Unassembled WGS sequence"/>
</dbReference>
<gene>
    <name evidence="6" type="ORF">CDCA_CDCA10G2979</name>
</gene>
<accession>A0AAV9IXF6</accession>
<keyword evidence="4 5" id="KW-0472">Membrane</keyword>
<evidence type="ECO:0000256" key="3">
    <source>
        <dbReference type="ARBA" id="ARBA00022989"/>
    </source>
</evidence>
<keyword evidence="3 5" id="KW-1133">Transmembrane helix</keyword>
<organism evidence="6 7">
    <name type="scientific">Cyanidium caldarium</name>
    <name type="common">Red alga</name>
    <dbReference type="NCBI Taxonomy" id="2771"/>
    <lineage>
        <taxon>Eukaryota</taxon>
        <taxon>Rhodophyta</taxon>
        <taxon>Bangiophyceae</taxon>
        <taxon>Cyanidiales</taxon>
        <taxon>Cyanidiaceae</taxon>
        <taxon>Cyanidium</taxon>
    </lineage>
</organism>
<feature type="transmembrane region" description="Helical" evidence="5">
    <location>
        <begin position="58"/>
        <end position="80"/>
    </location>
</feature>
<evidence type="ECO:0000256" key="5">
    <source>
        <dbReference type="SAM" id="Phobius"/>
    </source>
</evidence>
<dbReference type="EMBL" id="JANCYW010000010">
    <property type="protein sequence ID" value="KAK4536954.1"/>
    <property type="molecule type" value="Genomic_DNA"/>
</dbReference>
<comment type="subcellular location">
    <subcellularLocation>
        <location evidence="1">Membrane</location>
        <topology evidence="1">Multi-pass membrane protein</topology>
    </subcellularLocation>
</comment>
<feature type="transmembrane region" description="Helical" evidence="5">
    <location>
        <begin position="18"/>
        <end position="38"/>
    </location>
</feature>
<evidence type="ECO:0000256" key="1">
    <source>
        <dbReference type="ARBA" id="ARBA00004141"/>
    </source>
</evidence>
<dbReference type="InterPro" id="IPR018499">
    <property type="entry name" value="Tetraspanin/Peripherin"/>
</dbReference>
<comment type="caution">
    <text evidence="6">The sequence shown here is derived from an EMBL/GenBank/DDBJ whole genome shotgun (WGS) entry which is preliminary data.</text>
</comment>
<evidence type="ECO:0000256" key="2">
    <source>
        <dbReference type="ARBA" id="ARBA00022692"/>
    </source>
</evidence>
<dbReference type="Pfam" id="PF00335">
    <property type="entry name" value="Tetraspanin"/>
    <property type="match status" value="1"/>
</dbReference>
<proteinExistence type="predicted"/>
<evidence type="ECO:0008006" key="8">
    <source>
        <dbReference type="Google" id="ProtNLM"/>
    </source>
</evidence>
<feature type="transmembrane region" description="Helical" evidence="5">
    <location>
        <begin position="92"/>
        <end position="117"/>
    </location>
</feature>
<name>A0AAV9IXF6_CYACA</name>
<evidence type="ECO:0000313" key="7">
    <source>
        <dbReference type="Proteomes" id="UP001301350"/>
    </source>
</evidence>
<keyword evidence="2 5" id="KW-0812">Transmembrane</keyword>
<protein>
    <recommendedName>
        <fullName evidence="8">Tetraspanin</fullName>
    </recommendedName>
</protein>
<dbReference type="GO" id="GO:0016020">
    <property type="term" value="C:membrane"/>
    <property type="evidence" value="ECO:0007669"/>
    <property type="project" value="UniProtKB-SubCell"/>
</dbReference>
<evidence type="ECO:0000313" key="6">
    <source>
        <dbReference type="EMBL" id="KAK4536954.1"/>
    </source>
</evidence>
<feature type="transmembrane region" description="Helical" evidence="5">
    <location>
        <begin position="194"/>
        <end position="222"/>
    </location>
</feature>
<evidence type="ECO:0000256" key="4">
    <source>
        <dbReference type="ARBA" id="ARBA00023136"/>
    </source>
</evidence>
<keyword evidence="7" id="KW-1185">Reference proteome</keyword>
<sequence length="241" mass="25705">MSCGCENSRGANTFHGMFLTFLLALGGALLGLGIWATIDNAGFNLNFHGWYAAVAKTGVAAIVVGSAAIIISLFGCLLFCRSGKCCGGLTKVVFIFLLILLAAVMILIGIFSILLALGPSGPSWAKNTFRDAWLDTVKNDPSVACGIEKQYSCTGFYSNTNCSTTPQECPQGCSGYNSSRNGCFQALTTQYQKWFIPMACVSLAAAVLSIIDLLLMCCIGPIGAEDRYGSRTDYYSRRAKV</sequence>
<reference evidence="6 7" key="1">
    <citation type="submission" date="2022-07" db="EMBL/GenBank/DDBJ databases">
        <title>Genome-wide signatures of adaptation to extreme environments.</title>
        <authorList>
            <person name="Cho C.H."/>
            <person name="Yoon H.S."/>
        </authorList>
    </citation>
    <scope>NUCLEOTIDE SEQUENCE [LARGE SCALE GENOMIC DNA]</scope>
    <source>
        <strain evidence="6 7">DBV 063 E5</strain>
    </source>
</reference>
<dbReference type="AlphaFoldDB" id="A0AAV9IXF6"/>